<evidence type="ECO:0000256" key="5">
    <source>
        <dbReference type="SAM" id="MobiDB-lite"/>
    </source>
</evidence>
<dbReference type="PANTHER" id="PTHR13349:SF2">
    <property type="entry name" value="TRANSLATION MACHINERY-ASSOCIATED PROTEIN 16"/>
    <property type="match status" value="1"/>
</dbReference>
<comment type="similarity">
    <text evidence="3">Belongs to the TMA16 family.</text>
</comment>
<dbReference type="PANTHER" id="PTHR13349">
    <property type="entry name" value="TRANSLATION MACHINERY-ASSOCIATED PROTEIN 16"/>
    <property type="match status" value="1"/>
</dbReference>
<sequence>MPKAPKVKKVLENKVVHPYSRKAGQMMREVHRLEKKDKVKNEKALRLHTIGEKLLWFQSQLEPEKTEYSKQEACKIVERYLQRFDLELDQIELANSIKGRQGRQHASREAILKHTIERERFLYEENGMEIPDIINPKNLKIFREWDGNLKKLPNLKMKKISLKDSTCIQKESQNADVTESVQGEDEDVEDKQSVVKEDE</sequence>
<dbReference type="AlphaFoldDB" id="K4FTK5"/>
<evidence type="ECO:0000256" key="3">
    <source>
        <dbReference type="ARBA" id="ARBA00034127"/>
    </source>
</evidence>
<dbReference type="Gene3D" id="1.20.1440.170">
    <property type="entry name" value="Translation machinery-associated protein 16-like"/>
    <property type="match status" value="1"/>
</dbReference>
<evidence type="ECO:0000313" key="6">
    <source>
        <dbReference type="EMBL" id="AFK10689.1"/>
    </source>
</evidence>
<name>K4FTK5_CALMI</name>
<organism evidence="6">
    <name type="scientific">Callorhinchus milii</name>
    <name type="common">Ghost shark</name>
    <dbReference type="NCBI Taxonomy" id="7868"/>
    <lineage>
        <taxon>Eukaryota</taxon>
        <taxon>Metazoa</taxon>
        <taxon>Chordata</taxon>
        <taxon>Craniata</taxon>
        <taxon>Vertebrata</taxon>
        <taxon>Chondrichthyes</taxon>
        <taxon>Holocephali</taxon>
        <taxon>Chimaeriformes</taxon>
        <taxon>Callorhinchidae</taxon>
        <taxon>Callorhinchus</taxon>
    </lineage>
</organism>
<evidence type="ECO:0000256" key="1">
    <source>
        <dbReference type="ARBA" id="ARBA00020047"/>
    </source>
</evidence>
<feature type="region of interest" description="Disordered" evidence="5">
    <location>
        <begin position="171"/>
        <end position="199"/>
    </location>
</feature>
<keyword evidence="6" id="KW-0675">Receptor</keyword>
<dbReference type="EMBL" id="JX052461">
    <property type="protein sequence ID" value="AFK10689.1"/>
    <property type="molecule type" value="mRNA"/>
</dbReference>
<comment type="function">
    <text evidence="2">Involved in the biogenesis of the 60S ribosomal subunit in the nucleus.</text>
</comment>
<feature type="compositionally biased region" description="Basic and acidic residues" evidence="5">
    <location>
        <begin position="190"/>
        <end position="199"/>
    </location>
</feature>
<reference evidence="6" key="1">
    <citation type="journal article" date="2012" name="PLoS ONE">
        <title>Sequencing and Analysis of Full-Length cDNAs, 5'-ESTs and 3'-ESTs from a Cartilaginous Fish, the Elephant Shark (Callorhinchus milii).</title>
        <authorList>
            <person name="Tan Y.Y."/>
            <person name="Kodzius R."/>
            <person name="Tay B.H."/>
            <person name="Tay A."/>
            <person name="Brenner S."/>
            <person name="Venkatesh B."/>
        </authorList>
    </citation>
    <scope>NUCLEOTIDE SEQUENCE</scope>
    <source>
        <tissue evidence="6">Gills</tissue>
    </source>
</reference>
<dbReference type="InterPro" id="IPR038356">
    <property type="entry name" value="Tma16_sf"/>
</dbReference>
<dbReference type="FunFam" id="1.20.1440.170:FF:000001">
    <property type="entry name" value="Translation machinery-associated 16 homolog"/>
    <property type="match status" value="1"/>
</dbReference>
<accession>K4FTK5</accession>
<evidence type="ECO:0000256" key="2">
    <source>
        <dbReference type="ARBA" id="ARBA00034079"/>
    </source>
</evidence>
<protein>
    <recommendedName>
        <fullName evidence="1">Translation machinery-associated protein 16</fullName>
    </recommendedName>
</protein>
<dbReference type="Pfam" id="PF11176">
    <property type="entry name" value="Tma16"/>
    <property type="match status" value="1"/>
</dbReference>
<comment type="subunit">
    <text evidence="4">Associates with pre-60S ribosomal particles.</text>
</comment>
<proteinExistence type="evidence at transcript level"/>
<feature type="compositionally biased region" description="Polar residues" evidence="5">
    <location>
        <begin position="171"/>
        <end position="181"/>
    </location>
</feature>
<dbReference type="GO" id="GO:0005634">
    <property type="term" value="C:nucleus"/>
    <property type="evidence" value="ECO:0007669"/>
    <property type="project" value="TreeGrafter"/>
</dbReference>
<evidence type="ECO:0000256" key="4">
    <source>
        <dbReference type="ARBA" id="ARBA00034132"/>
    </source>
</evidence>
<dbReference type="InterPro" id="IPR021346">
    <property type="entry name" value="Tma16"/>
</dbReference>